<proteinExistence type="predicted"/>
<reference evidence="1 2" key="1">
    <citation type="submission" date="2023-07" db="EMBL/GenBank/DDBJ databases">
        <title>Sorghum-associated microbial communities from plants grown in Nebraska, USA.</title>
        <authorList>
            <person name="Schachtman D."/>
        </authorList>
    </citation>
    <scope>NUCLEOTIDE SEQUENCE [LARGE SCALE GENOMIC DNA]</scope>
    <source>
        <strain evidence="1 2">BE57</strain>
    </source>
</reference>
<protein>
    <recommendedName>
        <fullName evidence="3">DNA alkylation repair enzyme</fullName>
    </recommendedName>
</protein>
<dbReference type="SUPFAM" id="SSF48371">
    <property type="entry name" value="ARM repeat"/>
    <property type="match status" value="1"/>
</dbReference>
<dbReference type="InterPro" id="IPR014825">
    <property type="entry name" value="DNA_alkylation"/>
</dbReference>
<keyword evidence="2" id="KW-1185">Reference proteome</keyword>
<dbReference type="InterPro" id="IPR016024">
    <property type="entry name" value="ARM-type_fold"/>
</dbReference>
<evidence type="ECO:0008006" key="3">
    <source>
        <dbReference type="Google" id="ProtNLM"/>
    </source>
</evidence>
<name>A0ABU1QXV4_9BACT</name>
<dbReference type="EMBL" id="JAVDTI010000003">
    <property type="protein sequence ID" value="MDR6805993.1"/>
    <property type="molecule type" value="Genomic_DNA"/>
</dbReference>
<dbReference type="Pfam" id="PF08713">
    <property type="entry name" value="DNA_alkylation"/>
    <property type="match status" value="1"/>
</dbReference>
<evidence type="ECO:0000313" key="2">
    <source>
        <dbReference type="Proteomes" id="UP001264980"/>
    </source>
</evidence>
<dbReference type="Proteomes" id="UP001264980">
    <property type="component" value="Unassembled WGS sequence"/>
</dbReference>
<organism evidence="1 2">
    <name type="scientific">Dyadobacter fermentans</name>
    <dbReference type="NCBI Taxonomy" id="94254"/>
    <lineage>
        <taxon>Bacteria</taxon>
        <taxon>Pseudomonadati</taxon>
        <taxon>Bacteroidota</taxon>
        <taxon>Cytophagia</taxon>
        <taxon>Cytophagales</taxon>
        <taxon>Spirosomataceae</taxon>
        <taxon>Dyadobacter</taxon>
    </lineage>
</organism>
<dbReference type="RefSeq" id="WP_309984399.1">
    <property type="nucleotide sequence ID" value="NZ_JAVDTI010000003.1"/>
</dbReference>
<sequence>MKVLIERLKQIEHGFKHIVEAGDELLEDSTLNHFGMALALLDDESYQGRMLATHMLGQLSANDMKALDLLLTKVAADPNWRVQEMLAKALDHYCRMLGYGRVLGSIQQWITNDHPNVRRAVTEGLRIWTSRPYFKDHPLEAIQLIARNRAHESEYLRKSVGNALRDIARKFPDLVKSEVANWDLADRRVAFTSKLVASR</sequence>
<accession>A0ABU1QXV4</accession>
<dbReference type="Gene3D" id="1.10.1240.70">
    <property type="match status" value="1"/>
</dbReference>
<evidence type="ECO:0000313" key="1">
    <source>
        <dbReference type="EMBL" id="MDR6805993.1"/>
    </source>
</evidence>
<gene>
    <name evidence="1" type="ORF">J2W84_003041</name>
</gene>
<dbReference type="Gene3D" id="1.25.40.290">
    <property type="entry name" value="ARM repeat domains"/>
    <property type="match status" value="1"/>
</dbReference>
<comment type="caution">
    <text evidence="1">The sequence shown here is derived from an EMBL/GenBank/DDBJ whole genome shotgun (WGS) entry which is preliminary data.</text>
</comment>